<feature type="transmembrane region" description="Helical" evidence="1">
    <location>
        <begin position="38"/>
        <end position="60"/>
    </location>
</feature>
<proteinExistence type="predicted"/>
<organism evidence="2 3">
    <name type="scientific">Photobacterium frigidiphilum</name>
    <dbReference type="NCBI Taxonomy" id="264736"/>
    <lineage>
        <taxon>Bacteria</taxon>
        <taxon>Pseudomonadati</taxon>
        <taxon>Pseudomonadota</taxon>
        <taxon>Gammaproteobacteria</taxon>
        <taxon>Vibrionales</taxon>
        <taxon>Vibrionaceae</taxon>
        <taxon>Photobacterium</taxon>
    </lineage>
</organism>
<dbReference type="RefSeq" id="WP_107246626.1">
    <property type="nucleotide sequence ID" value="NZ_PYMJ01000063.1"/>
</dbReference>
<dbReference type="EMBL" id="PYMJ01000063">
    <property type="protein sequence ID" value="PSU42832.1"/>
    <property type="molecule type" value="Genomic_DNA"/>
</dbReference>
<keyword evidence="1" id="KW-0472">Membrane</keyword>
<evidence type="ECO:0000313" key="2">
    <source>
        <dbReference type="EMBL" id="PSU42832.1"/>
    </source>
</evidence>
<keyword evidence="3" id="KW-1185">Reference proteome</keyword>
<sequence>MSFIAWLLTITAIYLLFFIITFALATRVQKVADSFMEITIIGGLYALIYMIHYDGIMFRYHAALH</sequence>
<keyword evidence="1" id="KW-0812">Transmembrane</keyword>
<reference evidence="2 3" key="1">
    <citation type="submission" date="2018-01" db="EMBL/GenBank/DDBJ databases">
        <title>Whole genome sequencing of Histamine producing bacteria.</title>
        <authorList>
            <person name="Butler K."/>
        </authorList>
    </citation>
    <scope>NUCLEOTIDE SEQUENCE [LARGE SCALE GENOMIC DNA]</scope>
    <source>
        <strain evidence="2 3">JCM 12947</strain>
    </source>
</reference>
<evidence type="ECO:0000313" key="3">
    <source>
        <dbReference type="Proteomes" id="UP000240987"/>
    </source>
</evidence>
<dbReference type="Proteomes" id="UP000240987">
    <property type="component" value="Unassembled WGS sequence"/>
</dbReference>
<name>A0A2T3J656_9GAMM</name>
<gene>
    <name evidence="2" type="ORF">C9J12_28640</name>
</gene>
<keyword evidence="1" id="KW-1133">Transmembrane helix</keyword>
<protein>
    <submittedName>
        <fullName evidence="2">Uncharacterized protein</fullName>
    </submittedName>
</protein>
<dbReference type="AlphaFoldDB" id="A0A2T3J656"/>
<comment type="caution">
    <text evidence="2">The sequence shown here is derived from an EMBL/GenBank/DDBJ whole genome shotgun (WGS) entry which is preliminary data.</text>
</comment>
<evidence type="ECO:0000256" key="1">
    <source>
        <dbReference type="SAM" id="Phobius"/>
    </source>
</evidence>
<feature type="transmembrane region" description="Helical" evidence="1">
    <location>
        <begin position="6"/>
        <end position="26"/>
    </location>
</feature>
<accession>A0A2T3J656</accession>